<organism evidence="1 2">
    <name type="scientific">Macrosiphum euphorbiae</name>
    <name type="common">potato aphid</name>
    <dbReference type="NCBI Taxonomy" id="13131"/>
    <lineage>
        <taxon>Eukaryota</taxon>
        <taxon>Metazoa</taxon>
        <taxon>Ecdysozoa</taxon>
        <taxon>Arthropoda</taxon>
        <taxon>Hexapoda</taxon>
        <taxon>Insecta</taxon>
        <taxon>Pterygota</taxon>
        <taxon>Neoptera</taxon>
        <taxon>Paraneoptera</taxon>
        <taxon>Hemiptera</taxon>
        <taxon>Sternorrhyncha</taxon>
        <taxon>Aphidomorpha</taxon>
        <taxon>Aphidoidea</taxon>
        <taxon>Aphididae</taxon>
        <taxon>Macrosiphini</taxon>
        <taxon>Macrosiphum</taxon>
    </lineage>
</organism>
<dbReference type="Pfam" id="PF03564">
    <property type="entry name" value="DUF1759"/>
    <property type="match status" value="1"/>
</dbReference>
<accession>A0AAV0VLP4</accession>
<dbReference type="InterPro" id="IPR005312">
    <property type="entry name" value="DUF1759"/>
</dbReference>
<keyword evidence="2" id="KW-1185">Reference proteome</keyword>
<dbReference type="PANTHER" id="PTHR22954">
    <property type="entry name" value="RETROVIRAL PROTEASE-RELATED"/>
    <property type="match status" value="1"/>
</dbReference>
<dbReference type="AlphaFoldDB" id="A0AAV0VLP4"/>
<gene>
    <name evidence="1" type="ORF">MEUPH1_LOCUS1641</name>
</gene>
<name>A0AAV0VLP4_9HEMI</name>
<protein>
    <submittedName>
        <fullName evidence="1">Uncharacterized protein</fullName>
    </submittedName>
</protein>
<dbReference type="EMBL" id="CARXXK010000001">
    <property type="protein sequence ID" value="CAI6344515.1"/>
    <property type="molecule type" value="Genomic_DNA"/>
</dbReference>
<comment type="caution">
    <text evidence="1">The sequence shown here is derived from an EMBL/GenBank/DDBJ whole genome shotgun (WGS) entry which is preliminary data.</text>
</comment>
<evidence type="ECO:0000313" key="2">
    <source>
        <dbReference type="Proteomes" id="UP001160148"/>
    </source>
</evidence>
<dbReference type="PANTHER" id="PTHR22954:SF3">
    <property type="entry name" value="PROTEIN CBG08539"/>
    <property type="match status" value="1"/>
</dbReference>
<proteinExistence type="predicted"/>
<evidence type="ECO:0000313" key="1">
    <source>
        <dbReference type="EMBL" id="CAI6344515.1"/>
    </source>
</evidence>
<dbReference type="Proteomes" id="UP001160148">
    <property type="component" value="Unassembled WGS sequence"/>
</dbReference>
<sequence>MEEKLTTLRKTLSNKEKLIRKKLHIVTTLTMEGLASHEIKVHLELAESAFTTYANAHDELSLLVEDSEVELMIDALEEVSRTFIKIKGILQSTLDLRQTTHEPQNENALSEQGQQSIRLPPMNLPTFTGKLEDWYAFHDQFSSVIHVNKYIDNTRKMHYLKSCLSGEAANVIASLSSTGNNYLEAWSLLTNRYDNERLVLQVHLQHLFNQPHIQSEAVSSLKALVDTTNKHLRALKVLKQPTESWDTIIIYLISSRLPSELRKAWEIESSAYESPSWLQMCKFMEKRVHVLDLLQLQSSSTPRSKLTNKCNSRATTHAVTAAVQYLFTASYYLSV</sequence>
<reference evidence="1 2" key="1">
    <citation type="submission" date="2023-01" db="EMBL/GenBank/DDBJ databases">
        <authorList>
            <person name="Whitehead M."/>
        </authorList>
    </citation>
    <scope>NUCLEOTIDE SEQUENCE [LARGE SCALE GENOMIC DNA]</scope>
</reference>